<dbReference type="EMBL" id="CP091871">
    <property type="protein sequence ID" value="WEU40571.1"/>
    <property type="molecule type" value="Genomic_DNA"/>
</dbReference>
<dbReference type="PANTHER" id="PTHR10151">
    <property type="entry name" value="ECTONUCLEOTIDE PYROPHOSPHATASE/PHOSPHODIESTERASE"/>
    <property type="match status" value="1"/>
</dbReference>
<evidence type="ECO:0000313" key="2">
    <source>
        <dbReference type="Proteomes" id="UP000186851"/>
    </source>
</evidence>
<dbReference type="InterPro" id="IPR002591">
    <property type="entry name" value="Phosphodiest/P_Trfase"/>
</dbReference>
<dbReference type="KEGG" id="oyw:OdinLCB4_001170"/>
<evidence type="ECO:0000313" key="1">
    <source>
        <dbReference type="EMBL" id="WEU40571.1"/>
    </source>
</evidence>
<dbReference type="SUPFAM" id="SSF53649">
    <property type="entry name" value="Alkaline phosphatase-like"/>
    <property type="match status" value="1"/>
</dbReference>
<proteinExistence type="predicted"/>
<dbReference type="InterPro" id="IPR017850">
    <property type="entry name" value="Alkaline_phosphatase_core_sf"/>
</dbReference>
<reference evidence="1" key="2">
    <citation type="journal article" date="2022" name="Nat. Microbiol.">
        <title>A closed Candidatus Odinarchaeum chromosome exposes Asgard archaeal viruses.</title>
        <authorList>
            <person name="Tamarit D."/>
            <person name="Caceres E.F."/>
            <person name="Krupovic M."/>
            <person name="Nijland R."/>
            <person name="Eme L."/>
            <person name="Robinson N.P."/>
            <person name="Ettema T.J.G."/>
        </authorList>
    </citation>
    <scope>NUCLEOTIDE SEQUENCE</scope>
    <source>
        <strain evidence="1">LCB_4</strain>
    </source>
</reference>
<sequence length="428" mass="48128">MLDSAKLVEESFQLIKPVKGFADLCKPNYRRNITMVLPTLIKALGVELDSKLTLNSDHSLRNQLTDILTGEISNIIFLVVDSLGFQQFIKFSKLFADKSFYFPISSVFPSITSTAIMSLHTGASPEQHGLLGYKIFIEELGTLIDTLKFSSERAQFRDSLTKLGLDFSNYLWRQSLHKQVSKENILDVSLYHYTIASTGLSSVLHDNIVGFGDMIDAFSLANKLLRKEDKKKLIHIYLDVVDELSHKYGPESIQVEMSFKILEESLKAIKLDLPEEIAEKTILVLTSDHGQHVTDPAETINMQSVESEENAKYFRSGVGKSGRTLHFYTKPDMVEEAYTILSNIIGGRGFLFKYEDLKKIIFQSKTCTVKVKQRLGDIICILIGDYTASLKNNGAENKIIETPLLGQHGGLTYEELCSICAFINLKEI</sequence>
<gene>
    <name evidence="1" type="ORF">OdinLCB4_001170</name>
</gene>
<protein>
    <submittedName>
        <fullName evidence="1">Alkaline phosphatase family protein</fullName>
    </submittedName>
</protein>
<accession>A0AAF0IBM6</accession>
<organism evidence="1 2">
    <name type="scientific">Odinarchaeota yellowstonii (strain LCB_4)</name>
    <dbReference type="NCBI Taxonomy" id="1841599"/>
    <lineage>
        <taxon>Archaea</taxon>
        <taxon>Promethearchaeati</taxon>
        <taxon>Candidatus Odinarchaeota</taxon>
        <taxon>Candidatus Odinarchaeia</taxon>
        <taxon>Candidatus Odinarchaeales</taxon>
        <taxon>Candidatus Odinarchaeaceae</taxon>
        <taxon>Candidatus Odinarchaeum</taxon>
    </lineage>
</organism>
<name>A0AAF0IBM6_ODILC</name>
<dbReference type="Gene3D" id="3.40.720.10">
    <property type="entry name" value="Alkaline Phosphatase, subunit A"/>
    <property type="match status" value="1"/>
</dbReference>
<dbReference type="Proteomes" id="UP000186851">
    <property type="component" value="Chromosome"/>
</dbReference>
<dbReference type="Pfam" id="PF01663">
    <property type="entry name" value="Phosphodiest"/>
    <property type="match status" value="1"/>
</dbReference>
<dbReference type="GO" id="GO:0016787">
    <property type="term" value="F:hydrolase activity"/>
    <property type="evidence" value="ECO:0007669"/>
    <property type="project" value="UniProtKB-ARBA"/>
</dbReference>
<dbReference type="PANTHER" id="PTHR10151:SF120">
    <property type="entry name" value="BIS(5'-ADENOSYL)-TRIPHOSPHATASE"/>
    <property type="match status" value="1"/>
</dbReference>
<dbReference type="AlphaFoldDB" id="A0AAF0IBM6"/>
<reference evidence="1" key="1">
    <citation type="journal article" date="2017" name="Nature">
        <title>Asgard archaea illuminate the origin of eukaryotic cellular complexity.</title>
        <authorList>
            <person name="Zaremba-Niedzwiedzka K."/>
            <person name="Caceres E.F."/>
            <person name="Saw J.H."/>
            <person name="Backstrom D."/>
            <person name="Juzokaite L."/>
            <person name="Vancaester E."/>
            <person name="Seitz K.W."/>
            <person name="Anantharaman K."/>
            <person name="Starnawski P."/>
            <person name="Kjeldsen K.U."/>
            <person name="Scott M.B."/>
            <person name="Nunoura T."/>
            <person name="Banfield J.F."/>
            <person name="Schramm A."/>
            <person name="Baker B.J."/>
            <person name="Spang A."/>
            <person name="Ettema T.J.G."/>
        </authorList>
    </citation>
    <scope>NUCLEOTIDE SEQUENCE</scope>
    <source>
        <strain evidence="1">LCB_4</strain>
    </source>
</reference>